<evidence type="ECO:0000259" key="3">
    <source>
        <dbReference type="Pfam" id="PF22475"/>
    </source>
</evidence>
<dbReference type="Pfam" id="PF00266">
    <property type="entry name" value="Aminotran_5"/>
    <property type="match status" value="1"/>
</dbReference>
<evidence type="ECO:0000256" key="1">
    <source>
        <dbReference type="SAM" id="MobiDB-lite"/>
    </source>
</evidence>
<dbReference type="Proteomes" id="UP000011074">
    <property type="component" value="Chromosome"/>
</dbReference>
<dbReference type="Gene3D" id="3.90.1150.130">
    <property type="match status" value="1"/>
</dbReference>
<protein>
    <submittedName>
        <fullName evidence="4">PLP-dependent transferase</fullName>
    </submittedName>
</protein>
<dbReference type="InterPro" id="IPR015424">
    <property type="entry name" value="PyrdxlP-dep_Trfase"/>
</dbReference>
<dbReference type="AlphaFoldDB" id="A0A8A1UZ22"/>
<dbReference type="EMBL" id="CP048261">
    <property type="protein sequence ID" value="QST83764.1"/>
    <property type="molecule type" value="Genomic_DNA"/>
</dbReference>
<gene>
    <name evidence="4" type="ORF">SRIM_029530</name>
</gene>
<feature type="domain" description="Aminotransferase class V" evidence="2">
    <location>
        <begin position="156"/>
        <end position="228"/>
    </location>
</feature>
<evidence type="ECO:0000259" key="2">
    <source>
        <dbReference type="Pfam" id="PF00266"/>
    </source>
</evidence>
<dbReference type="InterPro" id="IPR000192">
    <property type="entry name" value="Aminotrans_V_dom"/>
</dbReference>
<reference evidence="4" key="1">
    <citation type="submission" date="2012-12" db="EMBL/GenBank/DDBJ databases">
        <authorList>
            <person name="Pethick F.E."/>
            <person name="MacFadyen A.C."/>
            <person name="Tang Z."/>
            <person name="Sangal V."/>
            <person name="Tze-Tze L."/>
            <person name="Chu J."/>
            <person name="Guo M."/>
            <person name="Kirby R."/>
            <person name="Hoskisson P.A."/>
            <person name="Herron P.R."/>
            <person name="Hunter I.S."/>
        </authorList>
    </citation>
    <scope>NUCLEOTIDE SEQUENCE</scope>
    <source>
        <strain evidence="4">ATCC 10970</strain>
    </source>
</reference>
<evidence type="ECO:0000313" key="5">
    <source>
        <dbReference type="Proteomes" id="UP000011074"/>
    </source>
</evidence>
<dbReference type="GO" id="GO:0016740">
    <property type="term" value="F:transferase activity"/>
    <property type="evidence" value="ECO:0007669"/>
    <property type="project" value="UniProtKB-KW"/>
</dbReference>
<proteinExistence type="predicted"/>
<organism evidence="4 5">
    <name type="scientific">Streptomyces rimosus subsp. rimosus (strain ATCC 10970 / DSM 40260 / JCM 4667 / NRRL 2234)</name>
    <dbReference type="NCBI Taxonomy" id="1265868"/>
    <lineage>
        <taxon>Bacteria</taxon>
        <taxon>Bacillati</taxon>
        <taxon>Actinomycetota</taxon>
        <taxon>Actinomycetes</taxon>
        <taxon>Kitasatosporales</taxon>
        <taxon>Streptomycetaceae</taxon>
        <taxon>Streptomyces</taxon>
    </lineage>
</organism>
<dbReference type="GeneID" id="66858205"/>
<reference evidence="4" key="3">
    <citation type="journal article" date="2021" name="bioRxiv">
        <title>Bilateral symmetry of linear streptomycete chromosomes.</title>
        <authorList>
            <person name="Algora-Gallardo L."/>
            <person name="Schniete J.K."/>
            <person name="Mark D.R."/>
            <person name="Hunter I.S."/>
            <person name="Herron P.R."/>
        </authorList>
    </citation>
    <scope>NUCLEOTIDE SEQUENCE</scope>
    <source>
        <strain evidence="4">ATCC 10970</strain>
    </source>
</reference>
<name>A0A8A1UZ22_STRR1</name>
<feature type="domain" description="YhfS-like C-terminal" evidence="3">
    <location>
        <begin position="259"/>
        <end position="358"/>
    </location>
</feature>
<dbReference type="InterPro" id="IPR015421">
    <property type="entry name" value="PyrdxlP-dep_Trfase_major"/>
</dbReference>
<dbReference type="Gene3D" id="3.40.640.10">
    <property type="entry name" value="Type I PLP-dependent aspartate aminotransferase-like (Major domain)"/>
    <property type="match status" value="1"/>
</dbReference>
<keyword evidence="4" id="KW-0808">Transferase</keyword>
<dbReference type="InterPro" id="IPR054718">
    <property type="entry name" value="YhfS-like_C"/>
</dbReference>
<feature type="compositionally biased region" description="Low complexity" evidence="1">
    <location>
        <begin position="372"/>
        <end position="387"/>
    </location>
</feature>
<dbReference type="Pfam" id="PF22475">
    <property type="entry name" value="YhfS-like_C"/>
    <property type="match status" value="1"/>
</dbReference>
<accession>A0A8A1UZ22</accession>
<reference evidence="4" key="2">
    <citation type="submission" date="2020-01" db="EMBL/GenBank/DDBJ databases">
        <authorList>
            <person name="Algora L."/>
            <person name="Schniete J.K."/>
            <person name="MacFadyen A."/>
            <person name="Hoskisson P.A."/>
            <person name="Hunter I.S."/>
            <person name="Herron P.R."/>
        </authorList>
    </citation>
    <scope>NUCLEOTIDE SEQUENCE</scope>
    <source>
        <strain evidence="4">ATCC 10970</strain>
    </source>
</reference>
<dbReference type="SUPFAM" id="SSF53383">
    <property type="entry name" value="PLP-dependent transferases"/>
    <property type="match status" value="1"/>
</dbReference>
<dbReference type="RefSeq" id="WP_050498953.1">
    <property type="nucleotide sequence ID" value="NZ_CP048261.1"/>
</dbReference>
<evidence type="ECO:0000313" key="4">
    <source>
        <dbReference type="EMBL" id="QST83764.1"/>
    </source>
</evidence>
<feature type="region of interest" description="Disordered" evidence="1">
    <location>
        <begin position="368"/>
        <end position="415"/>
    </location>
</feature>
<sequence length="415" mass="44065">MSVRLPRTFPLPTVALEDAVANQFRLMECVARHFEGRQLFEADAGVVPGLGRPRTTARVETVLAEFLGAPAAALVQGAGTGAIRAALGAVLDAGDPLLVHRAPVYRTTGVTLRGLGVETVEADFNDRAALDRALASGRFRWAFVQHSRQRVADSHDPGEVLAACRAAGVRTIVDDNYAVFRVPRCGVELGADASCFSLFKLHGPEGVGLVVGARDLVGRVHDANYSGGGQVQGHQALDALRALSHVPVMWSVQSRVGTEIAERLAAGEVPGVAEVRIANVQDRCLLVRLDRPVARAVPDAAARYGAAPYPVGANSRYEIAPLFYRMSRSALEDAPELADWTVRINPMRAGADLVIDILRRALHDLRDVDGNGRPAAAAPVRARGLVPTPVSDAASSSTPRPVHSAHGSRDQQEGG</sequence>